<reference evidence="1" key="1">
    <citation type="journal article" date="2015" name="Nature">
        <title>Complex archaea that bridge the gap between prokaryotes and eukaryotes.</title>
        <authorList>
            <person name="Spang A."/>
            <person name="Saw J.H."/>
            <person name="Jorgensen S.L."/>
            <person name="Zaremba-Niedzwiedzka K."/>
            <person name="Martijn J."/>
            <person name="Lind A.E."/>
            <person name="van Eijk R."/>
            <person name="Schleper C."/>
            <person name="Guy L."/>
            <person name="Ettema T.J."/>
        </authorList>
    </citation>
    <scope>NUCLEOTIDE SEQUENCE</scope>
</reference>
<proteinExistence type="predicted"/>
<gene>
    <name evidence="1" type="ORF">LCGC14_0574430</name>
</gene>
<sequence>MSPDKDSDKDSDREDINRFIKEADDKLGKFTSILEKFGLDIITKMGQTNVKINTLTEKINKLSKATIDVKALLPQLTNVIENQKILEAELDLIRTLIQRSDISFHSKEGNSGAIERDTSATDKKNSIIEQFNSLRMYLEEGSDPKIVITRLEKIKKDIYVFTGGHRILSEIRQFNNKLNGVKSLSEEIRNDLKEKITFWINKLSVKG</sequence>
<name>A0A0F9U4L6_9ZZZZ</name>
<organism evidence="1">
    <name type="scientific">marine sediment metagenome</name>
    <dbReference type="NCBI Taxonomy" id="412755"/>
    <lineage>
        <taxon>unclassified sequences</taxon>
        <taxon>metagenomes</taxon>
        <taxon>ecological metagenomes</taxon>
    </lineage>
</organism>
<accession>A0A0F9U4L6</accession>
<dbReference type="AlphaFoldDB" id="A0A0F9U4L6"/>
<evidence type="ECO:0000313" key="1">
    <source>
        <dbReference type="EMBL" id="KKN56236.1"/>
    </source>
</evidence>
<dbReference type="EMBL" id="LAZR01000852">
    <property type="protein sequence ID" value="KKN56236.1"/>
    <property type="molecule type" value="Genomic_DNA"/>
</dbReference>
<protein>
    <submittedName>
        <fullName evidence="1">Uncharacterized protein</fullName>
    </submittedName>
</protein>
<comment type="caution">
    <text evidence="1">The sequence shown here is derived from an EMBL/GenBank/DDBJ whole genome shotgun (WGS) entry which is preliminary data.</text>
</comment>